<organism evidence="2 3">
    <name type="scientific">Rhizobium ruizarguesonis</name>
    <dbReference type="NCBI Taxonomy" id="2081791"/>
    <lineage>
        <taxon>Bacteria</taxon>
        <taxon>Pseudomonadati</taxon>
        <taxon>Pseudomonadota</taxon>
        <taxon>Alphaproteobacteria</taxon>
        <taxon>Hyphomicrobiales</taxon>
        <taxon>Rhizobiaceae</taxon>
        <taxon>Rhizobium/Agrobacterium group</taxon>
        <taxon>Rhizobium</taxon>
    </lineage>
</organism>
<dbReference type="GeneID" id="84673798"/>
<dbReference type="EMBL" id="SIKX01000006">
    <property type="protein sequence ID" value="TBF02146.1"/>
    <property type="molecule type" value="Genomic_DNA"/>
</dbReference>
<protein>
    <submittedName>
        <fullName evidence="2">Uncharacterized protein</fullName>
    </submittedName>
</protein>
<name>A0AAE8TYC8_9HYPH</name>
<feature type="region of interest" description="Disordered" evidence="1">
    <location>
        <begin position="342"/>
        <end position="364"/>
    </location>
</feature>
<dbReference type="Proteomes" id="UP000291892">
    <property type="component" value="Unassembled WGS sequence"/>
</dbReference>
<evidence type="ECO:0000313" key="2">
    <source>
        <dbReference type="EMBL" id="TBF02146.1"/>
    </source>
</evidence>
<reference evidence="2 3" key="1">
    <citation type="submission" date="2019-02" db="EMBL/GenBank/DDBJ databases">
        <title>The genomic architecture of introgression among sibling species of bacteria.</title>
        <authorList>
            <person name="Cavassim M.I.A."/>
            <person name="Moeskjaer S."/>
            <person name="Moslemi C."/>
            <person name="Fields B."/>
            <person name="Bachmann A."/>
            <person name="Vilhjalmsson B."/>
            <person name="Schierup M.H."/>
            <person name="Young J.P.W."/>
            <person name="Andersen S.U."/>
        </authorList>
    </citation>
    <scope>NUCLEOTIDE SEQUENCE [LARGE SCALE GENOMIC DNA]</scope>
    <source>
        <strain evidence="2 3">SM42</strain>
    </source>
</reference>
<evidence type="ECO:0000256" key="1">
    <source>
        <dbReference type="SAM" id="MobiDB-lite"/>
    </source>
</evidence>
<dbReference type="RefSeq" id="WP_027688940.1">
    <property type="nucleotide sequence ID" value="NZ_CP071681.1"/>
</dbReference>
<evidence type="ECO:0000313" key="3">
    <source>
        <dbReference type="Proteomes" id="UP000291892"/>
    </source>
</evidence>
<accession>A0AAE8TYC8</accession>
<proteinExistence type="predicted"/>
<sequence length="364" mass="39212">MRPVPVLANVQMERTAALPEKLADNAFRTITLDGLQRRNAVLDAVFYDVNTITAEETPRLAFWLAREGAIILVPPTGRGALEVFLTVNDYLEKAAPVGALAIAGVGSSALGAAAFARNVADALGESVTAVVSGYGLADILTEALGGFFFFGALNSIRHAFEPLDSFTKLFSKSEELESGYLWTRTSKDTETVIALLEDQRFAPRLLVGHSKGNLVLSEALYAIESEHPHLAEAIATRTRIVTISAKVGMPMLFKDVIDVMGAWDWFGALNSRPDIRTDIVVPHAWHSTNPDFPLGMGISVPQTIAQAIAMEGRMPAGRATHLSAILDAPQRTIAALRNVAKAQRPLSTAPSLPKTPPVRTTEKH</sequence>
<comment type="caution">
    <text evidence="2">The sequence shown here is derived from an EMBL/GenBank/DDBJ whole genome shotgun (WGS) entry which is preliminary data.</text>
</comment>
<dbReference type="AlphaFoldDB" id="A0AAE8TYC8"/>
<gene>
    <name evidence="2" type="ORF">ELG94_35060</name>
</gene>